<dbReference type="Gene3D" id="3.40.50.2000">
    <property type="entry name" value="Glycogen Phosphorylase B"/>
    <property type="match status" value="5"/>
</dbReference>
<dbReference type="GO" id="GO:0080044">
    <property type="term" value="F:quercetin 7-O-glucosyltransferase activity"/>
    <property type="evidence" value="ECO:0007669"/>
    <property type="project" value="TreeGrafter"/>
</dbReference>
<keyword evidence="2" id="KW-0808">Transferase</keyword>
<sequence>MSLNQVPELHPLRFKDLPTSIFETLENYLKLVANLQKVRTSSAVIWNNMDCLEQSSVAQIQQEFQVPIFTVGPFHKIATAASSSSLEEDTGCIVWLEKQSHNSVIYVSFGEPGSICGSDWIELLPQEFIEAVGERGCIVKWAPQMEVLAHDEVGGFWSHCCWNSNPGKFIRRGSDDMQAVLWRSLQLENELERGEIERAIRKLMVDDDDGKGMRVRARELEKIEVSMKGGSTYHSLNELVELIRSF</sequence>
<reference evidence="4" key="1">
    <citation type="journal article" date="2020" name="Plant J.">
        <title>Transposons played a major role in the diversification between the closely related almond and peach genomes: results from the almond genome sequence.</title>
        <authorList>
            <person name="Alioto T."/>
            <person name="Alexiou K.G."/>
            <person name="Bardil A."/>
            <person name="Barteri F."/>
            <person name="Castanera R."/>
            <person name="Cruz F."/>
            <person name="Dhingra A."/>
            <person name="Duval H."/>
            <person name="Fernandez I Marti A."/>
            <person name="Frias L."/>
            <person name="Galan B."/>
            <person name="Garcia J.L."/>
            <person name="Howad W."/>
            <person name="Gomez-Garrido J."/>
            <person name="Gut M."/>
            <person name="Julca I."/>
            <person name="Morata J."/>
            <person name="Puigdomenech P."/>
            <person name="Ribeca P."/>
            <person name="Rubio Cabetas M.J."/>
            <person name="Vlasova A."/>
            <person name="Wirthensohn M."/>
            <person name="Garcia-Mas J."/>
            <person name="Gabaldon T."/>
            <person name="Casacuberta J.M."/>
            <person name="Arus P."/>
        </authorList>
    </citation>
    <scope>NUCLEOTIDE SEQUENCE [LARGE SCALE GENOMIC DNA]</scope>
    <source>
        <strain evidence="4">cv. Texas</strain>
    </source>
</reference>
<dbReference type="SUPFAM" id="SSF53756">
    <property type="entry name" value="UDP-Glycosyltransferase/glycogen phosphorylase"/>
    <property type="match status" value="1"/>
</dbReference>
<protein>
    <recommendedName>
        <fullName evidence="5">UDP-Glycosyltransferase superfamily protein</fullName>
    </recommendedName>
</protein>
<dbReference type="OMA" id="LIQDETH"/>
<name>A0A5E4FQM2_PRUDU</name>
<organism evidence="3 4">
    <name type="scientific">Prunus dulcis</name>
    <name type="common">Almond</name>
    <name type="synonym">Amygdalus dulcis</name>
    <dbReference type="NCBI Taxonomy" id="3755"/>
    <lineage>
        <taxon>Eukaryota</taxon>
        <taxon>Viridiplantae</taxon>
        <taxon>Streptophyta</taxon>
        <taxon>Embryophyta</taxon>
        <taxon>Tracheophyta</taxon>
        <taxon>Spermatophyta</taxon>
        <taxon>Magnoliopsida</taxon>
        <taxon>eudicotyledons</taxon>
        <taxon>Gunneridae</taxon>
        <taxon>Pentapetalae</taxon>
        <taxon>rosids</taxon>
        <taxon>fabids</taxon>
        <taxon>Rosales</taxon>
        <taxon>Rosaceae</taxon>
        <taxon>Amygdaloideae</taxon>
        <taxon>Amygdaleae</taxon>
        <taxon>Prunus</taxon>
    </lineage>
</organism>
<dbReference type="Gramene" id="VVA29775">
    <property type="protein sequence ID" value="VVA29775"/>
    <property type="gene ID" value="Prudul26B035352"/>
</dbReference>
<dbReference type="Proteomes" id="UP000327085">
    <property type="component" value="Chromosome 6"/>
</dbReference>
<dbReference type="AlphaFoldDB" id="A0A5E4FQM2"/>
<dbReference type="GO" id="GO:0080043">
    <property type="term" value="F:quercetin 3-O-glucosyltransferase activity"/>
    <property type="evidence" value="ECO:0007669"/>
    <property type="project" value="TreeGrafter"/>
</dbReference>
<evidence type="ECO:0000313" key="3">
    <source>
        <dbReference type="EMBL" id="VVA29775.1"/>
    </source>
</evidence>
<evidence type="ECO:0008006" key="5">
    <source>
        <dbReference type="Google" id="ProtNLM"/>
    </source>
</evidence>
<proteinExistence type="inferred from homology"/>
<keyword evidence="2" id="KW-0328">Glycosyltransferase</keyword>
<dbReference type="PANTHER" id="PTHR11926">
    <property type="entry name" value="GLUCOSYL/GLUCURONOSYL TRANSFERASES"/>
    <property type="match status" value="1"/>
</dbReference>
<evidence type="ECO:0000313" key="4">
    <source>
        <dbReference type="Proteomes" id="UP000327085"/>
    </source>
</evidence>
<dbReference type="InParanoid" id="A0A5E4FQM2"/>
<dbReference type="EMBL" id="CABIKO010000173">
    <property type="protein sequence ID" value="VVA29775.1"/>
    <property type="molecule type" value="Genomic_DNA"/>
</dbReference>
<comment type="similarity">
    <text evidence="1">Belongs to the UDP-glycosyltransferase family.</text>
</comment>
<accession>A0A5E4FQM2</accession>
<evidence type="ECO:0000256" key="2">
    <source>
        <dbReference type="ARBA" id="ARBA00022676"/>
    </source>
</evidence>
<evidence type="ECO:0000256" key="1">
    <source>
        <dbReference type="ARBA" id="ARBA00009995"/>
    </source>
</evidence>
<dbReference type="PANTHER" id="PTHR11926:SF1494">
    <property type="entry name" value="FLAVONOL 3-O-GLUCOSYLTRANSFERASE UGT76E12-RELATED"/>
    <property type="match status" value="1"/>
</dbReference>
<gene>
    <name evidence="3" type="ORF">ALMOND_2B035352</name>
</gene>